<dbReference type="EMBL" id="CP054021">
    <property type="protein sequence ID" value="QKK18867.1"/>
    <property type="molecule type" value="Genomic_DNA"/>
</dbReference>
<dbReference type="Proteomes" id="UP000305673">
    <property type="component" value="Chromosome"/>
</dbReference>
<gene>
    <name evidence="1" type="ORF">FFM53_021480</name>
</gene>
<accession>A0ABX6PII8</accession>
<keyword evidence="2" id="KW-1185">Reference proteome</keyword>
<protein>
    <submittedName>
        <fullName evidence="1">Uncharacterized protein</fullName>
    </submittedName>
</protein>
<evidence type="ECO:0000313" key="2">
    <source>
        <dbReference type="Proteomes" id="UP000305673"/>
    </source>
</evidence>
<organism evidence="1 2">
    <name type="scientific">Rhizobium indicum</name>
    <dbReference type="NCBI Taxonomy" id="2583231"/>
    <lineage>
        <taxon>Bacteria</taxon>
        <taxon>Pseudomonadati</taxon>
        <taxon>Pseudomonadota</taxon>
        <taxon>Alphaproteobacteria</taxon>
        <taxon>Hyphomicrobiales</taxon>
        <taxon>Rhizobiaceae</taxon>
        <taxon>Rhizobium/Agrobacterium group</taxon>
        <taxon>Rhizobium</taxon>
    </lineage>
</organism>
<name>A0ABX6PII8_9HYPH</name>
<sequence length="84" mass="8866">MEELSGYQQTLVLTAFTHDPAVDDGPDPGYDPAIGQTLKASIGNMSRLLNMAFKIVIGSQEVKPSRLASGMWRAAASNSAGLLS</sequence>
<reference evidence="1 2" key="1">
    <citation type="submission" date="2020-05" db="EMBL/GenBank/DDBJ databases">
        <title>Genome sequences of pea root nodulating Rhizobium spp.</title>
        <authorList>
            <person name="Rahi P."/>
        </authorList>
    </citation>
    <scope>NUCLEOTIDE SEQUENCE [LARGE SCALE GENOMIC DNA]</scope>
    <source>
        <strain evidence="2">JKLM 12A2</strain>
    </source>
</reference>
<dbReference type="RefSeq" id="WP_138387145.1">
    <property type="nucleotide sequence ID" value="NZ_CP054021.1"/>
</dbReference>
<proteinExistence type="predicted"/>
<evidence type="ECO:0000313" key="1">
    <source>
        <dbReference type="EMBL" id="QKK18867.1"/>
    </source>
</evidence>